<name>A0ABU5AU80_9HYPH</name>
<reference evidence="1 2" key="1">
    <citation type="submission" date="2023-08" db="EMBL/GenBank/DDBJ databases">
        <title>Implementing the SeqCode for naming new Mesorhizobium species isolated from Vachellia karroo root nodules.</title>
        <authorList>
            <person name="Van Lill M."/>
        </authorList>
    </citation>
    <scope>NUCLEOTIDE SEQUENCE [LARGE SCALE GENOMIC DNA]</scope>
    <source>
        <strain evidence="1 2">VK4B</strain>
    </source>
</reference>
<protein>
    <submittedName>
        <fullName evidence="1">Uncharacterized protein</fullName>
    </submittedName>
</protein>
<accession>A0ABU5AU80</accession>
<evidence type="ECO:0000313" key="1">
    <source>
        <dbReference type="EMBL" id="MDX8540771.1"/>
    </source>
</evidence>
<comment type="caution">
    <text evidence="1">The sequence shown here is derived from an EMBL/GenBank/DDBJ whole genome shotgun (WGS) entry which is preliminary data.</text>
</comment>
<dbReference type="EMBL" id="JAVIIP010000015">
    <property type="protein sequence ID" value="MDX8540771.1"/>
    <property type="molecule type" value="Genomic_DNA"/>
</dbReference>
<proteinExistence type="predicted"/>
<gene>
    <name evidence="1" type="ORF">RFM23_24455</name>
</gene>
<sequence>MPVSARHRYLPVLRRCPIVCTSWRSARSPNVGTAPMNNEQQHALLRKMAQLMKSGLETQTEPFPETEKEFAAILDELRKLDANDVEAKMVISGFVDHPYGPDRQRCMECMYYLVHREWCDLPELAVPGTRTGGAGSGASDAPLRRRALEAAMTTIDDRQLREIIETLLTRSPETEAFPRADSHDDVLVVIGRLRTAGNDLSAKLVIAGFTLQTVEHQGIEQACESCMYYLVHRRFCELPELDLPVEPEWSCRLWRI</sequence>
<dbReference type="RefSeq" id="WP_320321588.1">
    <property type="nucleotide sequence ID" value="NZ_JAVIIP010000015.1"/>
</dbReference>
<keyword evidence="2" id="KW-1185">Reference proteome</keyword>
<organism evidence="1 2">
    <name type="scientific">Mesorhizobium abyssinicae</name>
    <dbReference type="NCBI Taxonomy" id="1209958"/>
    <lineage>
        <taxon>Bacteria</taxon>
        <taxon>Pseudomonadati</taxon>
        <taxon>Pseudomonadota</taxon>
        <taxon>Alphaproteobacteria</taxon>
        <taxon>Hyphomicrobiales</taxon>
        <taxon>Phyllobacteriaceae</taxon>
        <taxon>Mesorhizobium</taxon>
    </lineage>
</organism>
<evidence type="ECO:0000313" key="2">
    <source>
        <dbReference type="Proteomes" id="UP001276564"/>
    </source>
</evidence>
<dbReference type="Proteomes" id="UP001276564">
    <property type="component" value="Unassembled WGS sequence"/>
</dbReference>